<dbReference type="PANTHER" id="PTHR40086:SF1">
    <property type="entry name" value="CELL CYCLE REGULATOR CCRZ"/>
    <property type="match status" value="1"/>
</dbReference>
<dbReference type="InterPro" id="IPR011009">
    <property type="entry name" value="Kinase-like_dom_sf"/>
</dbReference>
<dbReference type="AlphaFoldDB" id="A0A4P8QZG7"/>
<protein>
    <submittedName>
        <fullName evidence="2">Aminoglycoside phosphotransferase family protein</fullName>
    </submittedName>
</protein>
<dbReference type="EMBL" id="CP034035">
    <property type="protein sequence ID" value="QCR09705.1"/>
    <property type="molecule type" value="Genomic_DNA"/>
</dbReference>
<organism evidence="2 3">
    <name type="scientific">Brenneria rubrifaciens</name>
    <dbReference type="NCBI Taxonomy" id="55213"/>
    <lineage>
        <taxon>Bacteria</taxon>
        <taxon>Pseudomonadati</taxon>
        <taxon>Pseudomonadota</taxon>
        <taxon>Gammaproteobacteria</taxon>
        <taxon>Enterobacterales</taxon>
        <taxon>Pectobacteriaceae</taxon>
        <taxon>Brenneria</taxon>
    </lineage>
</organism>
<accession>A0A4P8QZG7</accession>
<keyword evidence="3" id="KW-1185">Reference proteome</keyword>
<reference evidence="2 3" key="1">
    <citation type="submission" date="2018-11" db="EMBL/GenBank/DDBJ databases">
        <title>Genome sequences of Brenneria nigrifluens and Brenneria rubrifaciens.</title>
        <authorList>
            <person name="Poret-Peterson A.T."/>
            <person name="McClean A.E."/>
            <person name="Kluepfel D.A."/>
        </authorList>
    </citation>
    <scope>NUCLEOTIDE SEQUENCE [LARGE SCALE GENOMIC DNA]</scope>
    <source>
        <strain evidence="2 3">6D370</strain>
    </source>
</reference>
<dbReference type="RefSeq" id="WP_137714709.1">
    <property type="nucleotide sequence ID" value="NZ_JBHRVE010000003.1"/>
</dbReference>
<dbReference type="InterPro" id="IPR002575">
    <property type="entry name" value="Aminoglycoside_PTrfase"/>
</dbReference>
<dbReference type="InterPro" id="IPR052077">
    <property type="entry name" value="CcrZ_PhaseVar_Mediator"/>
</dbReference>
<evidence type="ECO:0000313" key="3">
    <source>
        <dbReference type="Proteomes" id="UP000299580"/>
    </source>
</evidence>
<evidence type="ECO:0000259" key="1">
    <source>
        <dbReference type="Pfam" id="PF01636"/>
    </source>
</evidence>
<dbReference type="Gene3D" id="3.90.1200.10">
    <property type="match status" value="2"/>
</dbReference>
<dbReference type="KEGG" id="brb:EH207_14950"/>
<dbReference type="PANTHER" id="PTHR40086">
    <property type="entry name" value="PHOSPHOTRANSFERASE YTMP-RELATED"/>
    <property type="match status" value="1"/>
</dbReference>
<dbReference type="OrthoDB" id="581471at2"/>
<evidence type="ECO:0000313" key="2">
    <source>
        <dbReference type="EMBL" id="QCR09705.1"/>
    </source>
</evidence>
<dbReference type="GO" id="GO:0016740">
    <property type="term" value="F:transferase activity"/>
    <property type="evidence" value="ECO:0007669"/>
    <property type="project" value="UniProtKB-KW"/>
</dbReference>
<dbReference type="Pfam" id="PF01636">
    <property type="entry name" value="APH"/>
    <property type="match status" value="2"/>
</dbReference>
<feature type="domain" description="Aminoglycoside phosphotransferase" evidence="1">
    <location>
        <begin position="220"/>
        <end position="364"/>
    </location>
</feature>
<sequence length="778" mass="86351">MRSYGICKAWAGHKDCVMLQDADIAMIQTDTALPGLRLLLDTQALLETLRRLPRFADTRSLTVTYLRYKPRTSCVAGLTLVSASGEQGHYYAKALTTERFMQTWHRRRYQTLVSTEDPYAPAALAAFSLILFHPLNDPVFSHLRPLYLQSAANALCGLWPFAQSAILTWQLLRYKPERRFVAALNTPEGRHAVLRCCHSETFGAMLAGASLGEALGHTRMLGHDVGHRLLLTQWQAGDILCPEQHAQWRPGDLGPVGETLATTHQTALTLSTRRTLQDEIQALWNVLNTLSFIYPAGEARFRQLTQRIAQALLPGKSAPALIHGDFSLDQVVHVADRTLCFLDWDHAAYGDPLTDLASLQARLELQAIEQVVTHAQADLAVSCFLSGYTARAAPDVRQSLSQLTWHVAAKLLCLATEPFRKRAPHWPEQIEALLTRAAHYVAQAQTSTLHIPTDRLLTLTDPSAIEKPMRQALSLPESAQWVKAEVIRHKLGRRALIAYQWSLPGQTAPMTVLGKYRAKGVDHAAFNKQRALWQNGFNASSWVSVPEPLALMEAEQLWLQRKISARLLTELLHPASHDLSILGNRVAMALAALHQSQALRALSAAKQWRLSDEVAVLRQRLNQAAALRPRWSARIKQVLAGCEQLAASLIPSESTVIHRDFYPDQVMIYAEPPFKVALLDFDLCCIGCPAIDAGNYIAHVQELALRQFGDIQALAAHESAFLQAFLARSPTVAAEEIQALTTLSLARHIFLSTQFPARAQTTAALLYRCEARLGVRSG</sequence>
<dbReference type="SUPFAM" id="SSF56112">
    <property type="entry name" value="Protein kinase-like (PK-like)"/>
    <property type="match status" value="2"/>
</dbReference>
<keyword evidence="2" id="KW-0808">Transferase</keyword>
<dbReference type="Proteomes" id="UP000299580">
    <property type="component" value="Chromosome"/>
</dbReference>
<gene>
    <name evidence="2" type="ORF">EH207_14950</name>
</gene>
<name>A0A4P8QZG7_9GAMM</name>
<proteinExistence type="predicted"/>
<feature type="domain" description="Aminoglycoside phosphotransferase" evidence="1">
    <location>
        <begin position="530"/>
        <end position="703"/>
    </location>
</feature>